<dbReference type="PANTHER" id="PTHR10857">
    <property type="entry name" value="COPINE"/>
    <property type="match status" value="1"/>
</dbReference>
<dbReference type="OMA" id="DEREYND"/>
<feature type="region of interest" description="Disordered" evidence="1">
    <location>
        <begin position="85"/>
        <end position="121"/>
    </location>
</feature>
<dbReference type="Gene3D" id="2.60.40.150">
    <property type="entry name" value="C2 domain"/>
    <property type="match status" value="2"/>
</dbReference>
<dbReference type="HOGENOM" id="CLU_898608_0_0_1"/>
<dbReference type="EMBL" id="CM000652">
    <property type="protein sequence ID" value="EED88053.1"/>
    <property type="molecule type" value="Genomic_DNA"/>
</dbReference>
<dbReference type="Proteomes" id="UP000001449">
    <property type="component" value="Chromosome 20"/>
</dbReference>
<reference evidence="3 4" key="2">
    <citation type="journal article" date="2008" name="Nature">
        <title>The Phaeodactylum genome reveals the evolutionary history of diatom genomes.</title>
        <authorList>
            <person name="Bowler C."/>
            <person name="Allen A.E."/>
            <person name="Badger J.H."/>
            <person name="Grimwood J."/>
            <person name="Jabbari K."/>
            <person name="Kuo A."/>
            <person name="Maheswari U."/>
            <person name="Martens C."/>
            <person name="Maumus F."/>
            <person name="Otillar R.P."/>
            <person name="Rayko E."/>
            <person name="Salamov A."/>
            <person name="Vandepoele K."/>
            <person name="Beszteri B."/>
            <person name="Gruber A."/>
            <person name="Heijde M."/>
            <person name="Katinka M."/>
            <person name="Mock T."/>
            <person name="Valentin K."/>
            <person name="Verret F."/>
            <person name="Berges J.A."/>
            <person name="Brownlee C."/>
            <person name="Cadoret J.P."/>
            <person name="Chiovitti A."/>
            <person name="Choi C.J."/>
            <person name="Coesel S."/>
            <person name="De Martino A."/>
            <person name="Detter J.C."/>
            <person name="Durkin C."/>
            <person name="Falciatore A."/>
            <person name="Fournet J."/>
            <person name="Haruta M."/>
            <person name="Huysman M.J."/>
            <person name="Jenkins B.D."/>
            <person name="Jiroutova K."/>
            <person name="Jorgensen R.E."/>
            <person name="Joubert Y."/>
            <person name="Kaplan A."/>
            <person name="Kroger N."/>
            <person name="Kroth P.G."/>
            <person name="La Roche J."/>
            <person name="Lindquist E."/>
            <person name="Lommer M."/>
            <person name="Martin-Jezequel V."/>
            <person name="Lopez P.J."/>
            <person name="Lucas S."/>
            <person name="Mangogna M."/>
            <person name="McGinnis K."/>
            <person name="Medlin L.K."/>
            <person name="Montsant A."/>
            <person name="Oudot-Le Secq M.P."/>
            <person name="Napoli C."/>
            <person name="Obornik M."/>
            <person name="Parker M.S."/>
            <person name="Petit J.L."/>
            <person name="Porcel B.M."/>
            <person name="Poulsen N."/>
            <person name="Robison M."/>
            <person name="Rychlewski L."/>
            <person name="Rynearson T.A."/>
            <person name="Schmutz J."/>
            <person name="Shapiro H."/>
            <person name="Siaut M."/>
            <person name="Stanley M."/>
            <person name="Sussman M.R."/>
            <person name="Taylor A.R."/>
            <person name="Vardi A."/>
            <person name="von Dassow P."/>
            <person name="Vyverman W."/>
            <person name="Willis A."/>
            <person name="Wyrwicz L.S."/>
            <person name="Rokhsar D.S."/>
            <person name="Weissenbach J."/>
            <person name="Armbrust E.V."/>
            <person name="Green B.R."/>
            <person name="Van de Peer Y."/>
            <person name="Grigoriev I.V."/>
        </authorList>
    </citation>
    <scope>NUCLEOTIDE SEQUENCE [LARGE SCALE GENOMIC DNA]</scope>
    <source>
        <strain evidence="3 4">CCMP1335</strain>
    </source>
</reference>
<dbReference type="InterPro" id="IPR045052">
    <property type="entry name" value="Copine"/>
</dbReference>
<dbReference type="PANTHER" id="PTHR10857:SF106">
    <property type="entry name" value="C2 DOMAIN-CONTAINING PROTEIN"/>
    <property type="match status" value="1"/>
</dbReference>
<protein>
    <recommendedName>
        <fullName evidence="2">C2 domain-containing protein</fullName>
    </recommendedName>
</protein>
<dbReference type="InParanoid" id="B8CEK8"/>
<dbReference type="InterPro" id="IPR035892">
    <property type="entry name" value="C2_domain_sf"/>
</dbReference>
<dbReference type="GeneID" id="7448497"/>
<name>B8CEK8_THAPS</name>
<organism evidence="3 4">
    <name type="scientific">Thalassiosira pseudonana</name>
    <name type="common">Marine diatom</name>
    <name type="synonym">Cyclotella nana</name>
    <dbReference type="NCBI Taxonomy" id="35128"/>
    <lineage>
        <taxon>Eukaryota</taxon>
        <taxon>Sar</taxon>
        <taxon>Stramenopiles</taxon>
        <taxon>Ochrophyta</taxon>
        <taxon>Bacillariophyta</taxon>
        <taxon>Coscinodiscophyceae</taxon>
        <taxon>Thalassiosirophycidae</taxon>
        <taxon>Thalassiosirales</taxon>
        <taxon>Thalassiosiraceae</taxon>
        <taxon>Thalassiosira</taxon>
    </lineage>
</organism>
<dbReference type="CDD" id="cd04047">
    <property type="entry name" value="C2B_Copine"/>
    <property type="match status" value="1"/>
</dbReference>
<dbReference type="PROSITE" id="PS50004">
    <property type="entry name" value="C2"/>
    <property type="match status" value="2"/>
</dbReference>
<accession>B8CEK8</accession>
<evidence type="ECO:0000313" key="3">
    <source>
        <dbReference type="EMBL" id="EED88053.1"/>
    </source>
</evidence>
<sequence>MRVQVHLRAEKLGNIARGRWRGKKSNPYAKVTFVGGNGAGTSVALVDLGSTEVIYNNLNPNWATIFIIDHDETKQWTPLKITIHDSKTHEPSHKEHNHDHQSRTMEPRMDSSGGGRSDSKMGEVDVEVGAILRLEGQEKKLALNEGGSIFVHITESITGQDDGIFSCHIRGLDIKNIERGFFGLGAIDPYFELKKKYVDANHGITRWHTVYRSEHIPDTINPYWNPFHIDLERLCHNNLGKELKLSVWDKECKGGDRWLGAVEVSVEEFQTSVTRGGNANRELALRVENEEQEIMGLLVVLKAEIVPSIG</sequence>
<dbReference type="InterPro" id="IPR037768">
    <property type="entry name" value="C2B_Copine"/>
</dbReference>
<proteinExistence type="predicted"/>
<dbReference type="Pfam" id="PF00168">
    <property type="entry name" value="C2"/>
    <property type="match status" value="2"/>
</dbReference>
<dbReference type="PaxDb" id="35128-Thaps11454"/>
<feature type="domain" description="C2" evidence="2">
    <location>
        <begin position="145"/>
        <end position="283"/>
    </location>
</feature>
<keyword evidence="4" id="KW-1185">Reference proteome</keyword>
<dbReference type="InterPro" id="IPR000008">
    <property type="entry name" value="C2_dom"/>
</dbReference>
<dbReference type="RefSeq" id="XP_002294693.1">
    <property type="nucleotide sequence ID" value="XM_002294657.1"/>
</dbReference>
<dbReference type="AlphaFoldDB" id="B8CEK8"/>
<dbReference type="STRING" id="35128.B8CEK8"/>
<feature type="compositionally biased region" description="Basic and acidic residues" evidence="1">
    <location>
        <begin position="85"/>
        <end position="109"/>
    </location>
</feature>
<feature type="domain" description="C2" evidence="2">
    <location>
        <begin position="1"/>
        <end position="141"/>
    </location>
</feature>
<reference evidence="3 4" key="1">
    <citation type="journal article" date="2004" name="Science">
        <title>The genome of the diatom Thalassiosira pseudonana: ecology, evolution, and metabolism.</title>
        <authorList>
            <person name="Armbrust E.V."/>
            <person name="Berges J.A."/>
            <person name="Bowler C."/>
            <person name="Green B.R."/>
            <person name="Martinez D."/>
            <person name="Putnam N.H."/>
            <person name="Zhou S."/>
            <person name="Allen A.E."/>
            <person name="Apt K.E."/>
            <person name="Bechner M."/>
            <person name="Brzezinski M.A."/>
            <person name="Chaal B.K."/>
            <person name="Chiovitti A."/>
            <person name="Davis A.K."/>
            <person name="Demarest M.S."/>
            <person name="Detter J.C."/>
            <person name="Glavina T."/>
            <person name="Goodstein D."/>
            <person name="Hadi M.Z."/>
            <person name="Hellsten U."/>
            <person name="Hildebrand M."/>
            <person name="Jenkins B.D."/>
            <person name="Jurka J."/>
            <person name="Kapitonov V.V."/>
            <person name="Kroger N."/>
            <person name="Lau W.W."/>
            <person name="Lane T.W."/>
            <person name="Larimer F.W."/>
            <person name="Lippmeier J.C."/>
            <person name="Lucas S."/>
            <person name="Medina M."/>
            <person name="Montsant A."/>
            <person name="Obornik M."/>
            <person name="Parker M.S."/>
            <person name="Palenik B."/>
            <person name="Pazour G.J."/>
            <person name="Richardson P.M."/>
            <person name="Rynearson T.A."/>
            <person name="Saito M.A."/>
            <person name="Schwartz D.C."/>
            <person name="Thamatrakoln K."/>
            <person name="Valentin K."/>
            <person name="Vardi A."/>
            <person name="Wilkerson F.P."/>
            <person name="Rokhsar D.S."/>
        </authorList>
    </citation>
    <scope>NUCLEOTIDE SEQUENCE [LARGE SCALE GENOMIC DNA]</scope>
    <source>
        <strain evidence="3 4">CCMP1335</strain>
    </source>
</reference>
<dbReference type="GO" id="GO:0005544">
    <property type="term" value="F:calcium-dependent phospholipid binding"/>
    <property type="evidence" value="ECO:0007669"/>
    <property type="project" value="InterPro"/>
</dbReference>
<gene>
    <name evidence="3" type="ORF">THAPSDRAFT_11454</name>
</gene>
<dbReference type="SUPFAM" id="SSF49562">
    <property type="entry name" value="C2 domain (Calcium/lipid-binding domain, CaLB)"/>
    <property type="match status" value="2"/>
</dbReference>
<evidence type="ECO:0000256" key="1">
    <source>
        <dbReference type="SAM" id="MobiDB-lite"/>
    </source>
</evidence>
<dbReference type="KEGG" id="tps:THAPSDRAFT_11454"/>
<dbReference type="eggNOG" id="KOG1327">
    <property type="taxonomic scope" value="Eukaryota"/>
</dbReference>
<evidence type="ECO:0000313" key="4">
    <source>
        <dbReference type="Proteomes" id="UP000001449"/>
    </source>
</evidence>
<evidence type="ECO:0000259" key="2">
    <source>
        <dbReference type="PROSITE" id="PS50004"/>
    </source>
</evidence>
<dbReference type="SMART" id="SM00239">
    <property type="entry name" value="C2"/>
    <property type="match status" value="2"/>
</dbReference>